<feature type="binding site" evidence="2">
    <location>
        <position position="227"/>
    </location>
    <ligand>
        <name>Mn(2+)</name>
        <dbReference type="ChEBI" id="CHEBI:29035"/>
    </ligand>
</feature>
<dbReference type="GO" id="GO:0046872">
    <property type="term" value="F:metal ion binding"/>
    <property type="evidence" value="ECO:0007669"/>
    <property type="project" value="UniProtKB-KW"/>
</dbReference>
<evidence type="ECO:0000256" key="2">
    <source>
        <dbReference type="PIRSR" id="PIRSR607754-2"/>
    </source>
</evidence>
<keyword evidence="2" id="KW-0479">Metal-binding</keyword>
<feature type="disulfide bond" evidence="3">
    <location>
        <begin position="344"/>
        <end position="352"/>
    </location>
</feature>
<dbReference type="InterPro" id="IPR007754">
    <property type="entry name" value="GlcNAc_II"/>
</dbReference>
<dbReference type="GO" id="GO:0008455">
    <property type="term" value="F:alpha-1,6-mannosylglycoprotein 2-beta-N-acetylglucosaminyltransferase activity"/>
    <property type="evidence" value="ECO:0007669"/>
    <property type="project" value="InterPro"/>
</dbReference>
<protein>
    <submittedName>
        <fullName evidence="4">Si:ch73-91k6.2</fullName>
    </submittedName>
</protein>
<keyword evidence="3" id="KW-1015">Disulfide bond</keyword>
<keyword evidence="5" id="KW-1185">Reference proteome</keyword>
<dbReference type="InterPro" id="IPR029044">
    <property type="entry name" value="Nucleotide-diphossugar_trans"/>
</dbReference>
<dbReference type="PANTHER" id="PTHR12871:SF3">
    <property type="entry name" value="ALPHA-1,6-MANNOSYL-GLYCOPROTEIN 2-BETA-N-ACETYLGLUCOSAMINYLTRANSFERASE"/>
    <property type="match status" value="1"/>
</dbReference>
<evidence type="ECO:0000256" key="3">
    <source>
        <dbReference type="PIRSR" id="PIRSR607754-3"/>
    </source>
</evidence>
<organism evidence="4 5">
    <name type="scientific">Paramormyrops kingsleyae</name>
    <dbReference type="NCBI Taxonomy" id="1676925"/>
    <lineage>
        <taxon>Eukaryota</taxon>
        <taxon>Metazoa</taxon>
        <taxon>Chordata</taxon>
        <taxon>Craniata</taxon>
        <taxon>Vertebrata</taxon>
        <taxon>Euteleostomi</taxon>
        <taxon>Actinopterygii</taxon>
        <taxon>Neopterygii</taxon>
        <taxon>Teleostei</taxon>
        <taxon>Osteoglossocephala</taxon>
        <taxon>Osteoglossomorpha</taxon>
        <taxon>Osteoglossiformes</taxon>
        <taxon>Mormyridae</taxon>
        <taxon>Paramormyrops</taxon>
    </lineage>
</organism>
<dbReference type="Pfam" id="PF05060">
    <property type="entry name" value="MGAT2"/>
    <property type="match status" value="1"/>
</dbReference>
<dbReference type="Gene3D" id="3.90.550.10">
    <property type="entry name" value="Spore Coat Polysaccharide Biosynthesis Protein SpsA, Chain A"/>
    <property type="match status" value="1"/>
</dbReference>
<dbReference type="RefSeq" id="XP_023695135.1">
    <property type="nucleotide sequence ID" value="XM_023839367.2"/>
</dbReference>
<proteinExistence type="predicted"/>
<feature type="disulfide bond" evidence="3">
    <location>
        <begin position="162"/>
        <end position="176"/>
    </location>
</feature>
<comment type="cofactor">
    <cofactor evidence="2">
        <name>Mn(2+)</name>
        <dbReference type="ChEBI" id="CHEBI:29035"/>
    </cofactor>
</comment>
<dbReference type="GO" id="GO:0005795">
    <property type="term" value="C:Golgi stack"/>
    <property type="evidence" value="ECO:0007669"/>
    <property type="project" value="InterPro"/>
</dbReference>
<feature type="binding site" evidence="1">
    <location>
        <begin position="89"/>
        <end position="93"/>
    </location>
    <ligand>
        <name>substrate</name>
    </ligand>
</feature>
<dbReference type="PANTHER" id="PTHR12871">
    <property type="entry name" value="BETA-1,2-N-ACETYLGLUCOSAMINYLTRANSFERASE II"/>
    <property type="match status" value="1"/>
</dbReference>
<dbReference type="GeneID" id="111858011"/>
<feature type="binding site" evidence="1">
    <location>
        <begin position="195"/>
        <end position="199"/>
    </location>
    <ligand>
        <name>substrate</name>
    </ligand>
</feature>
<dbReference type="KEGG" id="pki:111858011"/>
<dbReference type="GO" id="GO:0000139">
    <property type="term" value="C:Golgi membrane"/>
    <property type="evidence" value="ECO:0007669"/>
    <property type="project" value="TreeGrafter"/>
</dbReference>
<name>A0A3B3T7S8_9TELE</name>
<evidence type="ECO:0000313" key="4">
    <source>
        <dbReference type="Ensembl" id="ENSPKIP00000038346.1"/>
    </source>
</evidence>
<dbReference type="STRING" id="1676925.ENSPKIP00000038346"/>
<dbReference type="UniPathway" id="UPA00378"/>
<accession>A0A3B3T7S8</accession>
<dbReference type="SUPFAM" id="SSF53448">
    <property type="entry name" value="Nucleotide-diphospho-sugar transferases"/>
    <property type="match status" value="1"/>
</dbReference>
<sequence>MRFKIHKRNALIFVLVALIALCVVIRIRKNDNVHQEINKDVASPASATSKFQYDTVFNMKKSVYGSNYRQFIHNADKFSADPQLVVVVQVHKRPAYLKLLVDSLEKVLGVHNILLIFSQDYFSEEIASEIERIDFCRVLQIYFPYSTQLYPAEFPGQDPKDCPRDISKDSAIKMNCNNADYPDSYGHYRESAFTQAKHHWWWKLHFVWERVRVLQGYTGYVLFIEEDNYLLPDFYHVFEGMAALKKKECPDCDMLALGNHDDATRFEEFADKVETSGWLSTRHNIGMAMPKEMYYKLMGCNAEFCTYDDYNWDWTLQHLSGSCISKPLKVLAAKSSRVLHTGNCGLHHNQGCQPEVARQGVKGLLDLSQKFLFPSSLIVNSQQPVEHKNHMINGGWGDIRDHVLCKNYANIL</sequence>
<feature type="binding site" evidence="1">
    <location>
        <position position="120"/>
    </location>
    <ligand>
        <name>substrate</name>
    </ligand>
</feature>
<keyword evidence="2" id="KW-0464">Manganese</keyword>
<feature type="disulfide bond" evidence="3">
    <location>
        <begin position="305"/>
        <end position="405"/>
    </location>
</feature>
<evidence type="ECO:0000256" key="1">
    <source>
        <dbReference type="PIRSR" id="PIRSR607754-1"/>
    </source>
</evidence>
<feature type="disulfide bond" evidence="3">
    <location>
        <begin position="249"/>
        <end position="252"/>
    </location>
</feature>
<dbReference type="Ensembl" id="ENSPKIT00000019336.1">
    <property type="protein sequence ID" value="ENSPKIP00000038346.1"/>
    <property type="gene ID" value="ENSPKIG00000016164.1"/>
</dbReference>
<feature type="binding site" evidence="2">
    <location>
        <position position="340"/>
    </location>
    <ligand>
        <name>Mn(2+)</name>
        <dbReference type="ChEBI" id="CHEBI:29035"/>
    </ligand>
</feature>
<evidence type="ECO:0000313" key="5">
    <source>
        <dbReference type="Proteomes" id="UP000261540"/>
    </source>
</evidence>
<dbReference type="AlphaFoldDB" id="A0A3B3T7S8"/>
<dbReference type="GO" id="GO:0009312">
    <property type="term" value="P:oligosaccharide biosynthetic process"/>
    <property type="evidence" value="ECO:0007669"/>
    <property type="project" value="InterPro"/>
</dbReference>
<dbReference type="GeneTree" id="ENSGT00390000007341"/>
<feature type="disulfide bond" evidence="3">
    <location>
        <begin position="300"/>
        <end position="323"/>
    </location>
</feature>
<dbReference type="Proteomes" id="UP000261540">
    <property type="component" value="Unplaced"/>
</dbReference>
<reference evidence="4" key="1">
    <citation type="submission" date="2025-08" db="UniProtKB">
        <authorList>
            <consortium name="Ensembl"/>
        </authorList>
    </citation>
    <scope>IDENTIFICATION</scope>
</reference>
<dbReference type="OrthoDB" id="6019616at2759"/>
<dbReference type="GO" id="GO:0006487">
    <property type="term" value="P:protein N-linked glycosylation"/>
    <property type="evidence" value="ECO:0007669"/>
    <property type="project" value="TreeGrafter"/>
</dbReference>
<reference evidence="4" key="2">
    <citation type="submission" date="2025-09" db="UniProtKB">
        <authorList>
            <consortium name="Ensembl"/>
        </authorList>
    </citation>
    <scope>IDENTIFICATION</scope>
</reference>